<sequence length="105" mass="11859">MSHMKRISVTVYGANRPCPGCVQMPSSQETKTWLEAALWRKFPELPLVFRYVDIDSPSTDEDQMWAMKILNDEYIYPLVVLNGDVVAEGNPSLKVITEKIAALSL</sequence>
<gene>
    <name evidence="1" type="ORF">SAMN05421737_1047</name>
</gene>
<protein>
    <submittedName>
        <fullName evidence="1">Disulfide oxidoreductase YuzD</fullName>
    </submittedName>
</protein>
<keyword evidence="2" id="KW-1185">Reference proteome</keyword>
<evidence type="ECO:0000313" key="2">
    <source>
        <dbReference type="Proteomes" id="UP000242662"/>
    </source>
</evidence>
<dbReference type="Proteomes" id="UP000242662">
    <property type="component" value="Unassembled WGS sequence"/>
</dbReference>
<dbReference type="InterPro" id="IPR036249">
    <property type="entry name" value="Thioredoxin-like_sf"/>
</dbReference>
<evidence type="ECO:0000313" key="1">
    <source>
        <dbReference type="EMBL" id="SDB94247.1"/>
    </source>
</evidence>
<dbReference type="EMBL" id="FMYM01000004">
    <property type="protein sequence ID" value="SDB94247.1"/>
    <property type="molecule type" value="Genomic_DNA"/>
</dbReference>
<accession>A0A1G6HIU1</accession>
<dbReference type="InterPro" id="IPR009190">
    <property type="entry name" value="DUF1462"/>
</dbReference>
<reference evidence="2" key="1">
    <citation type="submission" date="2016-09" db="EMBL/GenBank/DDBJ databases">
        <authorList>
            <person name="Varghese N."/>
            <person name="Submissions S."/>
        </authorList>
    </citation>
    <scope>NUCLEOTIDE SEQUENCE [LARGE SCALE GENOMIC DNA]</scope>
    <source>
        <strain evidence="2">25nlg</strain>
    </source>
</reference>
<dbReference type="Pfam" id="PF07315">
    <property type="entry name" value="DUF1462"/>
    <property type="match status" value="1"/>
</dbReference>
<organism evidence="1 2">
    <name type="scientific">Shouchella lonarensis</name>
    <dbReference type="NCBI Taxonomy" id="1464122"/>
    <lineage>
        <taxon>Bacteria</taxon>
        <taxon>Bacillati</taxon>
        <taxon>Bacillota</taxon>
        <taxon>Bacilli</taxon>
        <taxon>Bacillales</taxon>
        <taxon>Bacillaceae</taxon>
        <taxon>Shouchella</taxon>
    </lineage>
</organism>
<dbReference type="AlphaFoldDB" id="A0A1G6HIU1"/>
<name>A0A1G6HIU1_9BACI</name>
<dbReference type="Gene3D" id="3.40.30.30">
    <property type="entry name" value="Hypothetical protein sa0798"/>
    <property type="match status" value="1"/>
</dbReference>
<dbReference type="SUPFAM" id="SSF52833">
    <property type="entry name" value="Thioredoxin-like"/>
    <property type="match status" value="1"/>
</dbReference>
<proteinExistence type="predicted"/>
<dbReference type="STRING" id="1464122.SAMN05421737_1047"/>
<dbReference type="InterPro" id="IPR038218">
    <property type="entry name" value="YuzD-like_sp"/>
</dbReference>